<evidence type="ECO:0000259" key="1">
    <source>
        <dbReference type="PROSITE" id="PS51186"/>
    </source>
</evidence>
<comment type="caution">
    <text evidence="2">The sequence shown here is derived from an EMBL/GenBank/DDBJ whole genome shotgun (WGS) entry which is preliminary data.</text>
</comment>
<dbReference type="EMBL" id="NOZR01000013">
    <property type="protein sequence ID" value="OYN78171.1"/>
    <property type="molecule type" value="Genomic_DNA"/>
</dbReference>
<protein>
    <submittedName>
        <fullName evidence="2">GNAT family N-acetyltransferase</fullName>
    </submittedName>
</protein>
<dbReference type="CDD" id="cd04301">
    <property type="entry name" value="NAT_SF"/>
    <property type="match status" value="1"/>
</dbReference>
<dbReference type="PROSITE" id="PS51186">
    <property type="entry name" value="GNAT"/>
    <property type="match status" value="1"/>
</dbReference>
<keyword evidence="3" id="KW-1185">Reference proteome</keyword>
<feature type="domain" description="N-acetyltransferase" evidence="1">
    <location>
        <begin position="185"/>
        <end position="329"/>
    </location>
</feature>
<dbReference type="Proteomes" id="UP000216063">
    <property type="component" value="Unassembled WGS sequence"/>
</dbReference>
<dbReference type="InterPro" id="IPR016181">
    <property type="entry name" value="Acyl_CoA_acyltransferase"/>
</dbReference>
<organism evidence="2 3">
    <name type="scientific">Mycolicibacterium sphagni</name>
    <dbReference type="NCBI Taxonomy" id="1786"/>
    <lineage>
        <taxon>Bacteria</taxon>
        <taxon>Bacillati</taxon>
        <taxon>Actinomycetota</taxon>
        <taxon>Actinomycetes</taxon>
        <taxon>Mycobacteriales</taxon>
        <taxon>Mycobacteriaceae</taxon>
        <taxon>Mycolicibacterium</taxon>
    </lineage>
</organism>
<dbReference type="SUPFAM" id="SSF55729">
    <property type="entry name" value="Acyl-CoA N-acyltransferases (Nat)"/>
    <property type="match status" value="1"/>
</dbReference>
<name>A0A255DHP0_9MYCO</name>
<dbReference type="Pfam" id="PF13508">
    <property type="entry name" value="Acetyltransf_7"/>
    <property type="match status" value="1"/>
</dbReference>
<dbReference type="OrthoDB" id="4681050at2"/>
<gene>
    <name evidence="2" type="ORF">CG716_16255</name>
</gene>
<proteinExistence type="predicted"/>
<dbReference type="AlphaFoldDB" id="A0A255DHP0"/>
<accession>A0A255DHP0</accession>
<dbReference type="InterPro" id="IPR000182">
    <property type="entry name" value="GNAT_dom"/>
</dbReference>
<sequence length="329" mass="36054">MTLLDVTVTGNWSVTPVSTFDYPQIADFLATTHGLSGRKFGADSRDIAEQLASVFEATALRDGTGRIRGYAAVHRPHGGEPEVSGDFVIDPDVPSDIIDDVVRTVVNRFEQEAAELPGAYLRVIIGANQPVVIDALKRRGAVREAEFVRTRKPLHGESRDSLERVAAPGITVVNWAEVVSRGLGEQVRQLQHSTFLEHFGNMSKSPEGWQHHIASRAFTPDFSIAALNGSDEVVGYVLGSTFTTGVAGAQELSAHTDYIGVRPELRRHGIGELLLKKIWLAALRRGLTVASLGTDINNRSKAHLLYRRLGYVAVEEHYSYRIAHAGRRS</sequence>
<evidence type="ECO:0000313" key="2">
    <source>
        <dbReference type="EMBL" id="OYN78171.1"/>
    </source>
</evidence>
<dbReference type="Gene3D" id="3.40.630.30">
    <property type="match status" value="1"/>
</dbReference>
<keyword evidence="2" id="KW-0808">Transferase</keyword>
<reference evidence="2 3" key="1">
    <citation type="submission" date="2017-07" db="EMBL/GenBank/DDBJ databases">
        <title>The new phylogeny of genus Mycobacterium.</title>
        <authorList>
            <person name="Tortoli E."/>
            <person name="Trovato A."/>
            <person name="Cirillo D.M."/>
        </authorList>
    </citation>
    <scope>NUCLEOTIDE SEQUENCE [LARGE SCALE GENOMIC DNA]</scope>
    <source>
        <strain evidence="2 3">ATCC 33027</strain>
    </source>
</reference>
<dbReference type="GO" id="GO:0016747">
    <property type="term" value="F:acyltransferase activity, transferring groups other than amino-acyl groups"/>
    <property type="evidence" value="ECO:0007669"/>
    <property type="project" value="InterPro"/>
</dbReference>
<evidence type="ECO:0000313" key="3">
    <source>
        <dbReference type="Proteomes" id="UP000216063"/>
    </source>
</evidence>